<keyword evidence="2" id="KW-0813">Transport</keyword>
<dbReference type="GO" id="GO:0016887">
    <property type="term" value="F:ATP hydrolysis activity"/>
    <property type="evidence" value="ECO:0007669"/>
    <property type="project" value="InterPro"/>
</dbReference>
<dbReference type="EMBL" id="FQVI01000013">
    <property type="protein sequence ID" value="SHF12015.1"/>
    <property type="molecule type" value="Genomic_DNA"/>
</dbReference>
<dbReference type="InterPro" id="IPR003593">
    <property type="entry name" value="AAA+_ATPase"/>
</dbReference>
<organism evidence="10 11">
    <name type="scientific">Lactonifactor longoviformis DSM 17459</name>
    <dbReference type="NCBI Taxonomy" id="1122155"/>
    <lineage>
        <taxon>Bacteria</taxon>
        <taxon>Bacillati</taxon>
        <taxon>Bacillota</taxon>
        <taxon>Clostridia</taxon>
        <taxon>Eubacteriales</taxon>
        <taxon>Clostridiaceae</taxon>
        <taxon>Lactonifactor</taxon>
    </lineage>
</organism>
<keyword evidence="7" id="KW-1278">Translocase</keyword>
<dbReference type="FunFam" id="3.40.50.300:FF:000127">
    <property type="entry name" value="Ribose import ATP-binding protein RbsA"/>
    <property type="match status" value="1"/>
</dbReference>
<gene>
    <name evidence="10" type="ORF">SAMN02745158_02600</name>
</gene>
<dbReference type="InterPro" id="IPR017871">
    <property type="entry name" value="ABC_transporter-like_CS"/>
</dbReference>
<dbReference type="PANTHER" id="PTHR43790">
    <property type="entry name" value="CARBOHYDRATE TRANSPORT ATP-BINDING PROTEIN MG119-RELATED"/>
    <property type="match status" value="1"/>
</dbReference>
<dbReference type="CDD" id="cd03216">
    <property type="entry name" value="ABC_Carb_Monos_I"/>
    <property type="match status" value="1"/>
</dbReference>
<dbReference type="SMART" id="SM00382">
    <property type="entry name" value="AAA"/>
    <property type="match status" value="2"/>
</dbReference>
<dbReference type="InterPro" id="IPR050107">
    <property type="entry name" value="ABC_carbohydrate_import_ATPase"/>
</dbReference>
<dbReference type="OrthoDB" id="9771863at2"/>
<dbReference type="PROSITE" id="PS50893">
    <property type="entry name" value="ABC_TRANSPORTER_2"/>
    <property type="match status" value="2"/>
</dbReference>
<dbReference type="SUPFAM" id="SSF52540">
    <property type="entry name" value="P-loop containing nucleoside triphosphate hydrolases"/>
    <property type="match status" value="2"/>
</dbReference>
<name>A0A1M4Z219_9CLOT</name>
<evidence type="ECO:0000256" key="1">
    <source>
        <dbReference type="ARBA" id="ARBA00004202"/>
    </source>
</evidence>
<dbReference type="GO" id="GO:0005886">
    <property type="term" value="C:plasma membrane"/>
    <property type="evidence" value="ECO:0007669"/>
    <property type="project" value="UniProtKB-SubCell"/>
</dbReference>
<feature type="domain" description="ABC transporter" evidence="9">
    <location>
        <begin position="258"/>
        <end position="501"/>
    </location>
</feature>
<keyword evidence="11" id="KW-1185">Reference proteome</keyword>
<protein>
    <submittedName>
        <fullName evidence="10">Monosaccharide ABC transporter ATP-binding protein, CUT2 family (TC 3.A.1.2.-)</fullName>
    </submittedName>
</protein>
<reference evidence="10 11" key="1">
    <citation type="submission" date="2016-11" db="EMBL/GenBank/DDBJ databases">
        <authorList>
            <person name="Jaros S."/>
            <person name="Januszkiewicz K."/>
            <person name="Wedrychowicz H."/>
        </authorList>
    </citation>
    <scope>NUCLEOTIDE SEQUENCE [LARGE SCALE GENOMIC DNA]</scope>
    <source>
        <strain evidence="10 11">DSM 17459</strain>
    </source>
</reference>
<evidence type="ECO:0000256" key="2">
    <source>
        <dbReference type="ARBA" id="ARBA00022448"/>
    </source>
</evidence>
<keyword evidence="5" id="KW-0547">Nucleotide-binding</keyword>
<dbReference type="GO" id="GO:0005524">
    <property type="term" value="F:ATP binding"/>
    <property type="evidence" value="ECO:0007669"/>
    <property type="project" value="UniProtKB-KW"/>
</dbReference>
<dbReference type="CDD" id="cd03215">
    <property type="entry name" value="ABC_Carb_Monos_II"/>
    <property type="match status" value="1"/>
</dbReference>
<comment type="subcellular location">
    <subcellularLocation>
        <location evidence="1">Cell membrane</location>
        <topology evidence="1">Peripheral membrane protein</topology>
    </subcellularLocation>
</comment>
<keyword evidence="4" id="KW-0677">Repeat</keyword>
<evidence type="ECO:0000256" key="5">
    <source>
        <dbReference type="ARBA" id="ARBA00022741"/>
    </source>
</evidence>
<evidence type="ECO:0000256" key="4">
    <source>
        <dbReference type="ARBA" id="ARBA00022737"/>
    </source>
</evidence>
<sequence length="513" mass="56286">MARNKILLEMRGIVKNFPGVRALKGVDFFVAEGEVHALMGENGAGKSTLIKTLTGIYQRDEGSITFDGKELNPKTALEAQNAGISTIYQELNLVPFQTVYENMYLGREPRTKTGVIDRKAMITGCEQVLADLGIHINVTAPLSAYGTAIQQMVAIGRAISVNAKLVIMDEPTSSLDTKEVRVLFDIIKKLKAKNIAVIFISHRLDEIFEICEHVTILKDGTLSGEVDIGEIDQLRLINLMIGKEAKQLERTKKGYTLENAETLVEMKDIRQGTRLNGLGITIKKGEVLGLAGLLGSGRTELSKVLFGATQPDEGEIFWMGQEQKFKNPKDAIGLGMGFCTEDRKVEGIIPHLSVRENMTIALLPQISKMGVVSASKQRQIVDEYIKRLAIKTPTQNQPIRNLSGGNQQKVLLARWLCMNPKLVIMDEPTRGIDVGAKAEIEALIQELASQGISILMISSEIAELERNCDRVVVMREGRKLGELIGDDIHQDKVMEIIASGGGELENIGGAANE</sequence>
<keyword evidence="8" id="KW-0472">Membrane</keyword>
<evidence type="ECO:0000256" key="7">
    <source>
        <dbReference type="ARBA" id="ARBA00022967"/>
    </source>
</evidence>
<proteinExistence type="predicted"/>
<dbReference type="STRING" id="1122155.SAMN02745158_02600"/>
<dbReference type="RefSeq" id="WP_072852423.1">
    <property type="nucleotide sequence ID" value="NZ_FQVI01000013.1"/>
</dbReference>
<dbReference type="InterPro" id="IPR003439">
    <property type="entry name" value="ABC_transporter-like_ATP-bd"/>
</dbReference>
<dbReference type="Gene3D" id="3.40.50.300">
    <property type="entry name" value="P-loop containing nucleotide triphosphate hydrolases"/>
    <property type="match status" value="2"/>
</dbReference>
<dbReference type="Proteomes" id="UP000184245">
    <property type="component" value="Unassembled WGS sequence"/>
</dbReference>
<keyword evidence="6 10" id="KW-0067">ATP-binding</keyword>
<evidence type="ECO:0000313" key="11">
    <source>
        <dbReference type="Proteomes" id="UP000184245"/>
    </source>
</evidence>
<dbReference type="InterPro" id="IPR027417">
    <property type="entry name" value="P-loop_NTPase"/>
</dbReference>
<evidence type="ECO:0000256" key="3">
    <source>
        <dbReference type="ARBA" id="ARBA00022475"/>
    </source>
</evidence>
<dbReference type="PANTHER" id="PTHR43790:SF9">
    <property type="entry name" value="GALACTOFURANOSE TRANSPORTER ATP-BINDING PROTEIN YTFR"/>
    <property type="match status" value="1"/>
</dbReference>
<keyword evidence="3" id="KW-1003">Cell membrane</keyword>
<evidence type="ECO:0000256" key="8">
    <source>
        <dbReference type="ARBA" id="ARBA00023136"/>
    </source>
</evidence>
<dbReference type="Pfam" id="PF00005">
    <property type="entry name" value="ABC_tran"/>
    <property type="match status" value="2"/>
</dbReference>
<evidence type="ECO:0000256" key="6">
    <source>
        <dbReference type="ARBA" id="ARBA00022840"/>
    </source>
</evidence>
<dbReference type="PROSITE" id="PS00211">
    <property type="entry name" value="ABC_TRANSPORTER_1"/>
    <property type="match status" value="1"/>
</dbReference>
<evidence type="ECO:0000313" key="10">
    <source>
        <dbReference type="EMBL" id="SHF12015.1"/>
    </source>
</evidence>
<evidence type="ECO:0000259" key="9">
    <source>
        <dbReference type="PROSITE" id="PS50893"/>
    </source>
</evidence>
<feature type="domain" description="ABC transporter" evidence="9">
    <location>
        <begin position="8"/>
        <end position="244"/>
    </location>
</feature>
<dbReference type="AlphaFoldDB" id="A0A1M4Z219"/>
<accession>A0A1M4Z219</accession>